<dbReference type="SUPFAM" id="SSF54909">
    <property type="entry name" value="Dimeric alpha+beta barrel"/>
    <property type="match status" value="1"/>
</dbReference>
<name>A0ABW9ADL8_9BURK</name>
<dbReference type="PROSITE" id="PS51502">
    <property type="entry name" value="S_R_A_B_BARREL"/>
    <property type="match status" value="1"/>
</dbReference>
<dbReference type="RefSeq" id="WP_408159184.1">
    <property type="nucleotide sequence ID" value="NZ_JAQQFM010000007.1"/>
</dbReference>
<feature type="domain" description="Stress-response A/B barrel" evidence="1">
    <location>
        <begin position="2"/>
        <end position="98"/>
    </location>
</feature>
<evidence type="ECO:0000259" key="1">
    <source>
        <dbReference type="PROSITE" id="PS51502"/>
    </source>
</evidence>
<dbReference type="Proteomes" id="UP001629246">
    <property type="component" value="Unassembled WGS sequence"/>
</dbReference>
<gene>
    <name evidence="2" type="ORF">PQR62_17035</name>
</gene>
<dbReference type="Pfam" id="PF07876">
    <property type="entry name" value="Dabb"/>
    <property type="match status" value="1"/>
</dbReference>
<dbReference type="Gene3D" id="3.30.70.100">
    <property type="match status" value="1"/>
</dbReference>
<dbReference type="InterPro" id="IPR011008">
    <property type="entry name" value="Dimeric_a/b-barrel"/>
</dbReference>
<comment type="caution">
    <text evidence="2">The sequence shown here is derived from an EMBL/GenBank/DDBJ whole genome shotgun (WGS) entry which is preliminary data.</text>
</comment>
<dbReference type="PANTHER" id="PTHR37832">
    <property type="entry name" value="BLL2683 PROTEIN"/>
    <property type="match status" value="1"/>
</dbReference>
<dbReference type="InterPro" id="IPR013097">
    <property type="entry name" value="Dabb"/>
</dbReference>
<protein>
    <submittedName>
        <fullName evidence="2">Dabb family protein</fullName>
    </submittedName>
</protein>
<proteinExistence type="predicted"/>
<sequence>MLKHIVMWKLKEQAEGGDKASNARKMKELLDSCANVVPGILKFEAVLAQPGLEATYDVVLYSEFENRAALDAYQEHPTHVAIKPFIGAVREGRQCMDYEI</sequence>
<dbReference type="PANTHER" id="PTHR37832:SF1">
    <property type="entry name" value="STRESS-RESPONSE A_B BARREL DOMAIN-CONTAINING PROTEIN"/>
    <property type="match status" value="1"/>
</dbReference>
<keyword evidence="3" id="KW-1185">Reference proteome</keyword>
<dbReference type="SMART" id="SM00886">
    <property type="entry name" value="Dabb"/>
    <property type="match status" value="1"/>
</dbReference>
<organism evidence="2 3">
    <name type="scientific">Herbaspirillum lusitanum</name>
    <dbReference type="NCBI Taxonomy" id="213312"/>
    <lineage>
        <taxon>Bacteria</taxon>
        <taxon>Pseudomonadati</taxon>
        <taxon>Pseudomonadota</taxon>
        <taxon>Betaproteobacteria</taxon>
        <taxon>Burkholderiales</taxon>
        <taxon>Oxalobacteraceae</taxon>
        <taxon>Herbaspirillum</taxon>
    </lineage>
</organism>
<accession>A0ABW9ADL8</accession>
<evidence type="ECO:0000313" key="2">
    <source>
        <dbReference type="EMBL" id="MFL9925985.1"/>
    </source>
</evidence>
<evidence type="ECO:0000313" key="3">
    <source>
        <dbReference type="Proteomes" id="UP001629246"/>
    </source>
</evidence>
<dbReference type="EMBL" id="JAQQFM010000007">
    <property type="protein sequence ID" value="MFL9925985.1"/>
    <property type="molecule type" value="Genomic_DNA"/>
</dbReference>
<reference evidence="2 3" key="1">
    <citation type="journal article" date="2024" name="Chem. Sci.">
        <title>Discovery of megapolipeptins by genome mining of a Burkholderiales bacteria collection.</title>
        <authorList>
            <person name="Paulo B.S."/>
            <person name="Recchia M.J.J."/>
            <person name="Lee S."/>
            <person name="Fergusson C.H."/>
            <person name="Romanowski S.B."/>
            <person name="Hernandez A."/>
            <person name="Krull N."/>
            <person name="Liu D.Y."/>
            <person name="Cavanagh H."/>
            <person name="Bos A."/>
            <person name="Gray C.A."/>
            <person name="Murphy B.T."/>
            <person name="Linington R.G."/>
            <person name="Eustaquio A.S."/>
        </authorList>
    </citation>
    <scope>NUCLEOTIDE SEQUENCE [LARGE SCALE GENOMIC DNA]</scope>
    <source>
        <strain evidence="2 3">RL21-008-BIB-A</strain>
    </source>
</reference>